<keyword evidence="5" id="KW-0862">Zinc</keyword>
<evidence type="ECO:0000256" key="4">
    <source>
        <dbReference type="ARBA" id="ARBA00022771"/>
    </source>
</evidence>
<accession>A0A8X6WYB5</accession>
<dbReference type="SUPFAM" id="SSF57667">
    <property type="entry name" value="beta-beta-alpha zinc fingers"/>
    <property type="match status" value="2"/>
</dbReference>
<organism evidence="10 11">
    <name type="scientific">Trichonephila inaurata madagascariensis</name>
    <dbReference type="NCBI Taxonomy" id="2747483"/>
    <lineage>
        <taxon>Eukaryota</taxon>
        <taxon>Metazoa</taxon>
        <taxon>Ecdysozoa</taxon>
        <taxon>Arthropoda</taxon>
        <taxon>Chelicerata</taxon>
        <taxon>Arachnida</taxon>
        <taxon>Araneae</taxon>
        <taxon>Araneomorphae</taxon>
        <taxon>Entelegynae</taxon>
        <taxon>Araneoidea</taxon>
        <taxon>Nephilidae</taxon>
        <taxon>Trichonephila</taxon>
        <taxon>Trichonephila inaurata</taxon>
    </lineage>
</organism>
<evidence type="ECO:0000256" key="1">
    <source>
        <dbReference type="ARBA" id="ARBA00004123"/>
    </source>
</evidence>
<name>A0A8X6WYB5_9ARAC</name>
<evidence type="ECO:0000313" key="10">
    <source>
        <dbReference type="EMBL" id="GFY42396.1"/>
    </source>
</evidence>
<evidence type="ECO:0000259" key="9">
    <source>
        <dbReference type="PROSITE" id="PS50157"/>
    </source>
</evidence>
<dbReference type="InterPro" id="IPR036236">
    <property type="entry name" value="Znf_C2H2_sf"/>
</dbReference>
<evidence type="ECO:0000256" key="8">
    <source>
        <dbReference type="SAM" id="MobiDB-lite"/>
    </source>
</evidence>
<dbReference type="PROSITE" id="PS50157">
    <property type="entry name" value="ZINC_FINGER_C2H2_2"/>
    <property type="match status" value="3"/>
</dbReference>
<sequence length="128" mass="14846">MSTCNICGKHFPTNANLKRHTLQVHEKNDVFQCVDCRKKFIRQNDLKRHSDSVNSTEKIVCEFCDTSFTRKDNLLKHLKNKSWERKLEKEAGKRKRADFSVSSKKKKTQLSTSAENSTVVPENSTDEK</sequence>
<dbReference type="GO" id="GO:0008270">
    <property type="term" value="F:zinc ion binding"/>
    <property type="evidence" value="ECO:0007669"/>
    <property type="project" value="UniProtKB-KW"/>
</dbReference>
<keyword evidence="6" id="KW-0539">Nucleus</keyword>
<keyword evidence="4 7" id="KW-0863">Zinc-finger</keyword>
<keyword evidence="11" id="KW-1185">Reference proteome</keyword>
<dbReference type="PANTHER" id="PTHR24394">
    <property type="entry name" value="ZINC FINGER PROTEIN"/>
    <property type="match status" value="1"/>
</dbReference>
<dbReference type="PANTHER" id="PTHR24394:SF29">
    <property type="entry name" value="MYONEURIN"/>
    <property type="match status" value="1"/>
</dbReference>
<evidence type="ECO:0000313" key="11">
    <source>
        <dbReference type="Proteomes" id="UP000886998"/>
    </source>
</evidence>
<dbReference type="Proteomes" id="UP000886998">
    <property type="component" value="Unassembled WGS sequence"/>
</dbReference>
<protein>
    <recommendedName>
        <fullName evidence="9">C2H2-type domain-containing protein</fullName>
    </recommendedName>
</protein>
<dbReference type="Pfam" id="PF00096">
    <property type="entry name" value="zf-C2H2"/>
    <property type="match status" value="3"/>
</dbReference>
<dbReference type="InterPro" id="IPR013087">
    <property type="entry name" value="Znf_C2H2_type"/>
</dbReference>
<feature type="domain" description="C2H2-type" evidence="9">
    <location>
        <begin position="31"/>
        <end position="59"/>
    </location>
</feature>
<proteinExistence type="predicted"/>
<evidence type="ECO:0000256" key="3">
    <source>
        <dbReference type="ARBA" id="ARBA00022737"/>
    </source>
</evidence>
<dbReference type="Gene3D" id="3.30.160.60">
    <property type="entry name" value="Classic Zinc Finger"/>
    <property type="match status" value="2"/>
</dbReference>
<gene>
    <name evidence="10" type="ORF">TNIN_238641</name>
</gene>
<dbReference type="GO" id="GO:0000981">
    <property type="term" value="F:DNA-binding transcription factor activity, RNA polymerase II-specific"/>
    <property type="evidence" value="ECO:0007669"/>
    <property type="project" value="TreeGrafter"/>
</dbReference>
<dbReference type="EMBL" id="BMAV01003054">
    <property type="protein sequence ID" value="GFY42396.1"/>
    <property type="molecule type" value="Genomic_DNA"/>
</dbReference>
<feature type="compositionally biased region" description="Polar residues" evidence="8">
    <location>
        <begin position="114"/>
        <end position="128"/>
    </location>
</feature>
<evidence type="ECO:0000256" key="2">
    <source>
        <dbReference type="ARBA" id="ARBA00022723"/>
    </source>
</evidence>
<comment type="subcellular location">
    <subcellularLocation>
        <location evidence="1">Nucleus</location>
    </subcellularLocation>
</comment>
<dbReference type="PROSITE" id="PS00028">
    <property type="entry name" value="ZINC_FINGER_C2H2_1"/>
    <property type="match status" value="1"/>
</dbReference>
<evidence type="ECO:0000256" key="7">
    <source>
        <dbReference type="PROSITE-ProRule" id="PRU00042"/>
    </source>
</evidence>
<evidence type="ECO:0000256" key="6">
    <source>
        <dbReference type="ARBA" id="ARBA00023242"/>
    </source>
</evidence>
<comment type="caution">
    <text evidence="10">The sequence shown here is derived from an EMBL/GenBank/DDBJ whole genome shotgun (WGS) entry which is preliminary data.</text>
</comment>
<feature type="region of interest" description="Disordered" evidence="8">
    <location>
        <begin position="83"/>
        <end position="128"/>
    </location>
</feature>
<evidence type="ECO:0000256" key="5">
    <source>
        <dbReference type="ARBA" id="ARBA00022833"/>
    </source>
</evidence>
<feature type="domain" description="C2H2-type" evidence="9">
    <location>
        <begin position="59"/>
        <end position="86"/>
    </location>
</feature>
<dbReference type="SMART" id="SM00355">
    <property type="entry name" value="ZnF_C2H2"/>
    <property type="match status" value="3"/>
</dbReference>
<dbReference type="GO" id="GO:0005634">
    <property type="term" value="C:nucleus"/>
    <property type="evidence" value="ECO:0007669"/>
    <property type="project" value="UniProtKB-SubCell"/>
</dbReference>
<dbReference type="OrthoDB" id="2687452at2759"/>
<dbReference type="AlphaFoldDB" id="A0A8X6WYB5"/>
<reference evidence="10" key="1">
    <citation type="submission" date="2020-08" db="EMBL/GenBank/DDBJ databases">
        <title>Multicomponent nature underlies the extraordinary mechanical properties of spider dragline silk.</title>
        <authorList>
            <person name="Kono N."/>
            <person name="Nakamura H."/>
            <person name="Mori M."/>
            <person name="Yoshida Y."/>
            <person name="Ohtoshi R."/>
            <person name="Malay A.D."/>
            <person name="Moran D.A.P."/>
            <person name="Tomita M."/>
            <person name="Numata K."/>
            <person name="Arakawa K."/>
        </authorList>
    </citation>
    <scope>NUCLEOTIDE SEQUENCE</scope>
</reference>
<keyword evidence="3" id="KW-0677">Repeat</keyword>
<keyword evidence="2" id="KW-0479">Metal-binding</keyword>
<feature type="domain" description="C2H2-type" evidence="9">
    <location>
        <begin position="2"/>
        <end position="30"/>
    </location>
</feature>